<name>A0ABU0YJP4_9PROT</name>
<evidence type="ECO:0000313" key="1">
    <source>
        <dbReference type="EMBL" id="MDQ7247940.1"/>
    </source>
</evidence>
<organism evidence="1 2">
    <name type="scientific">Dongia sedimenti</name>
    <dbReference type="NCBI Taxonomy" id="3064282"/>
    <lineage>
        <taxon>Bacteria</taxon>
        <taxon>Pseudomonadati</taxon>
        <taxon>Pseudomonadota</taxon>
        <taxon>Alphaproteobacteria</taxon>
        <taxon>Rhodospirillales</taxon>
        <taxon>Dongiaceae</taxon>
        <taxon>Dongia</taxon>
    </lineage>
</organism>
<accession>A0ABU0YJP4</accession>
<protein>
    <submittedName>
        <fullName evidence="1">Uncharacterized protein</fullName>
    </submittedName>
</protein>
<gene>
    <name evidence="1" type="ORF">Q8A70_09695</name>
</gene>
<keyword evidence="2" id="KW-1185">Reference proteome</keyword>
<dbReference type="Proteomes" id="UP001230156">
    <property type="component" value="Unassembled WGS sequence"/>
</dbReference>
<sequence>MLNVSTCNAALAVLIVLAALGPAIVDVARLAKCAFVPCRNKGQA</sequence>
<reference evidence="2" key="1">
    <citation type="submission" date="2023-08" db="EMBL/GenBank/DDBJ databases">
        <title>Rhodospirillaceae gen. nov., a novel taxon isolated from the Yangtze River Yuezi River estuary sludge.</title>
        <authorList>
            <person name="Ruan L."/>
        </authorList>
    </citation>
    <scope>NUCLEOTIDE SEQUENCE [LARGE SCALE GENOMIC DNA]</scope>
    <source>
        <strain evidence="2">R-7</strain>
    </source>
</reference>
<evidence type="ECO:0000313" key="2">
    <source>
        <dbReference type="Proteomes" id="UP001230156"/>
    </source>
</evidence>
<comment type="caution">
    <text evidence="1">The sequence shown here is derived from an EMBL/GenBank/DDBJ whole genome shotgun (WGS) entry which is preliminary data.</text>
</comment>
<dbReference type="RefSeq" id="WP_379955385.1">
    <property type="nucleotide sequence ID" value="NZ_JAUYVI010000003.1"/>
</dbReference>
<proteinExistence type="predicted"/>
<dbReference type="EMBL" id="JAUYVI010000003">
    <property type="protein sequence ID" value="MDQ7247940.1"/>
    <property type="molecule type" value="Genomic_DNA"/>
</dbReference>